<evidence type="ECO:0000313" key="5">
    <source>
        <dbReference type="EMBL" id="EJF45641.1"/>
    </source>
</evidence>
<evidence type="ECO:0000259" key="4">
    <source>
        <dbReference type="Pfam" id="PF17933"/>
    </source>
</evidence>
<dbReference type="AlphaFoldDB" id="J0XAH1"/>
<organism evidence="5 6">
    <name type="scientific">Actinomyces massiliensis F0489</name>
    <dbReference type="NCBI Taxonomy" id="1125718"/>
    <lineage>
        <taxon>Bacteria</taxon>
        <taxon>Bacillati</taxon>
        <taxon>Actinomycetota</taxon>
        <taxon>Actinomycetes</taxon>
        <taxon>Actinomycetales</taxon>
        <taxon>Actinomycetaceae</taxon>
        <taxon>Actinomyces</taxon>
    </lineage>
</organism>
<dbReference type="Pfam" id="PF17933">
    <property type="entry name" value="TetR_C_25"/>
    <property type="match status" value="1"/>
</dbReference>
<dbReference type="Pfam" id="PF00440">
    <property type="entry name" value="TetR_N"/>
    <property type="match status" value="1"/>
</dbReference>
<dbReference type="GO" id="GO:0003677">
    <property type="term" value="F:DNA binding"/>
    <property type="evidence" value="ECO:0007669"/>
    <property type="project" value="UniProtKB-KW"/>
</dbReference>
<evidence type="ECO:0000259" key="3">
    <source>
        <dbReference type="Pfam" id="PF00440"/>
    </source>
</evidence>
<dbReference type="SUPFAM" id="SSF46689">
    <property type="entry name" value="Homeodomain-like"/>
    <property type="match status" value="1"/>
</dbReference>
<protein>
    <submittedName>
        <fullName evidence="5">Transcriptional regulator, TetR family</fullName>
    </submittedName>
</protein>
<feature type="compositionally biased region" description="Low complexity" evidence="2">
    <location>
        <begin position="218"/>
        <end position="235"/>
    </location>
</feature>
<evidence type="ECO:0000256" key="1">
    <source>
        <dbReference type="ARBA" id="ARBA00023125"/>
    </source>
</evidence>
<dbReference type="eggNOG" id="COG1309">
    <property type="taxonomic scope" value="Bacteria"/>
</dbReference>
<proteinExistence type="predicted"/>
<dbReference type="EMBL" id="AKFT01000095">
    <property type="protein sequence ID" value="EJF45641.1"/>
    <property type="molecule type" value="Genomic_DNA"/>
</dbReference>
<dbReference type="InterPro" id="IPR001647">
    <property type="entry name" value="HTH_TetR"/>
</dbReference>
<keyword evidence="6" id="KW-1185">Reference proteome</keyword>
<feature type="region of interest" description="Disordered" evidence="2">
    <location>
        <begin position="218"/>
        <end position="275"/>
    </location>
</feature>
<evidence type="ECO:0000256" key="2">
    <source>
        <dbReference type="SAM" id="MobiDB-lite"/>
    </source>
</evidence>
<feature type="domain" description="HTH tetR-type" evidence="3">
    <location>
        <begin position="22"/>
        <end position="66"/>
    </location>
</feature>
<sequence length="275" mass="29137">MLIVRSTSSTPESDLTAVARIRNAALLRFARDGFGVGLRTIAADAGVTAGLITHHFGSKDGLRRACDTEVLRLTEEVKRSSTYFGGPADLMTQMSQVEEYIPATAYAMRSLMEGGELATTLMDLFVGDTVSYMSDAVKAGTVTPSHNEEARARYLLYAGFGALLLFLRYEASEPGDIEAAVREFIDRYGPVTAELYSRPLFTDPGLYADYVRATSADPADASADGAASAAPAASADDVEPAPAPDPAPDSATRNSSHGPSRDPNSSPSHSSQEDS</sequence>
<feature type="domain" description="TetR transcriptional regulator Rv1219c-like C-terminal" evidence="4">
    <location>
        <begin position="98"/>
        <end position="202"/>
    </location>
</feature>
<dbReference type="InterPro" id="IPR009057">
    <property type="entry name" value="Homeodomain-like_sf"/>
</dbReference>
<accession>J0XAH1</accession>
<name>J0XAH1_9ACTO</name>
<keyword evidence="1" id="KW-0238">DNA-binding</keyword>
<dbReference type="InterPro" id="IPR041484">
    <property type="entry name" value="TetR_C_25"/>
</dbReference>
<dbReference type="RefSeq" id="WP_008731194.1">
    <property type="nucleotide sequence ID" value="NZ_AKFT01000095.1"/>
</dbReference>
<evidence type="ECO:0000313" key="6">
    <source>
        <dbReference type="Proteomes" id="UP000002941"/>
    </source>
</evidence>
<dbReference type="Gene3D" id="1.10.357.10">
    <property type="entry name" value="Tetracycline Repressor, domain 2"/>
    <property type="match status" value="1"/>
</dbReference>
<gene>
    <name evidence="5" type="ORF">HMPREF1318_1985</name>
</gene>
<reference evidence="5 6" key="1">
    <citation type="submission" date="2012-05" db="EMBL/GenBank/DDBJ databases">
        <authorList>
            <person name="Harkins D.M."/>
            <person name="Madupu R."/>
            <person name="Durkin A.S."/>
            <person name="Torralba M."/>
            <person name="Methe B."/>
            <person name="Sutton G.G."/>
            <person name="Nelson K.E."/>
        </authorList>
    </citation>
    <scope>NUCLEOTIDE SEQUENCE [LARGE SCALE GENOMIC DNA]</scope>
    <source>
        <strain evidence="5 6">F0489</strain>
    </source>
</reference>
<comment type="caution">
    <text evidence="5">The sequence shown here is derived from an EMBL/GenBank/DDBJ whole genome shotgun (WGS) entry which is preliminary data.</text>
</comment>
<dbReference type="Proteomes" id="UP000002941">
    <property type="component" value="Unassembled WGS sequence"/>
</dbReference>
<dbReference type="PATRIC" id="fig|1125718.3.peg.1227"/>
<feature type="compositionally biased region" description="Low complexity" evidence="2">
    <location>
        <begin position="261"/>
        <end position="275"/>
    </location>
</feature>